<keyword evidence="3" id="KW-0731">Sigma factor</keyword>
<dbReference type="GO" id="GO:0006352">
    <property type="term" value="P:DNA-templated transcription initiation"/>
    <property type="evidence" value="ECO:0007669"/>
    <property type="project" value="InterPro"/>
</dbReference>
<feature type="domain" description="RNA polymerase sigma-70 region 2" evidence="6">
    <location>
        <begin position="25"/>
        <end position="90"/>
    </location>
</feature>
<dbReference type="InterPro" id="IPR013324">
    <property type="entry name" value="RNA_pol_sigma_r3/r4-like"/>
</dbReference>
<dbReference type="Gene3D" id="1.10.1740.10">
    <property type="match status" value="1"/>
</dbReference>
<dbReference type="InterPro" id="IPR039425">
    <property type="entry name" value="RNA_pol_sigma-70-like"/>
</dbReference>
<dbReference type="InterPro" id="IPR013325">
    <property type="entry name" value="RNA_pol_sigma_r2"/>
</dbReference>
<feature type="domain" description="RNA polymerase sigma factor 70 region 4 type 2" evidence="7">
    <location>
        <begin position="116"/>
        <end position="168"/>
    </location>
</feature>
<protein>
    <submittedName>
        <fullName evidence="8">RNA polymerase sigma-70 factor (Sigma-E family)</fullName>
    </submittedName>
</protein>
<organism evidence="8 9">
    <name type="scientific">Saccharothrix variisporea</name>
    <dbReference type="NCBI Taxonomy" id="543527"/>
    <lineage>
        <taxon>Bacteria</taxon>
        <taxon>Bacillati</taxon>
        <taxon>Actinomycetota</taxon>
        <taxon>Actinomycetes</taxon>
        <taxon>Pseudonocardiales</taxon>
        <taxon>Pseudonocardiaceae</taxon>
        <taxon>Saccharothrix</taxon>
    </lineage>
</organism>
<dbReference type="InterPro" id="IPR036388">
    <property type="entry name" value="WH-like_DNA-bd_sf"/>
</dbReference>
<dbReference type="EMBL" id="RBXR01000001">
    <property type="protein sequence ID" value="RKT68149.1"/>
    <property type="molecule type" value="Genomic_DNA"/>
</dbReference>
<evidence type="ECO:0000259" key="7">
    <source>
        <dbReference type="Pfam" id="PF08281"/>
    </source>
</evidence>
<keyword evidence="9" id="KW-1185">Reference proteome</keyword>
<dbReference type="PANTHER" id="PTHR43133">
    <property type="entry name" value="RNA POLYMERASE ECF-TYPE SIGMA FACTO"/>
    <property type="match status" value="1"/>
</dbReference>
<dbReference type="NCBIfam" id="TIGR02937">
    <property type="entry name" value="sigma70-ECF"/>
    <property type="match status" value="1"/>
</dbReference>
<dbReference type="Gene3D" id="1.10.10.10">
    <property type="entry name" value="Winged helix-like DNA-binding domain superfamily/Winged helix DNA-binding domain"/>
    <property type="match status" value="1"/>
</dbReference>
<dbReference type="Pfam" id="PF04542">
    <property type="entry name" value="Sigma70_r2"/>
    <property type="match status" value="1"/>
</dbReference>
<dbReference type="OrthoDB" id="2046835at2"/>
<evidence type="ECO:0000313" key="8">
    <source>
        <dbReference type="EMBL" id="RKT68149.1"/>
    </source>
</evidence>
<dbReference type="InterPro" id="IPR014284">
    <property type="entry name" value="RNA_pol_sigma-70_dom"/>
</dbReference>
<keyword evidence="4" id="KW-0238">DNA-binding</keyword>
<dbReference type="InterPro" id="IPR007627">
    <property type="entry name" value="RNA_pol_sigma70_r2"/>
</dbReference>
<evidence type="ECO:0000256" key="5">
    <source>
        <dbReference type="ARBA" id="ARBA00023163"/>
    </source>
</evidence>
<evidence type="ECO:0000256" key="4">
    <source>
        <dbReference type="ARBA" id="ARBA00023125"/>
    </source>
</evidence>
<comment type="similarity">
    <text evidence="1">Belongs to the sigma-70 factor family. ECF subfamily.</text>
</comment>
<evidence type="ECO:0000259" key="6">
    <source>
        <dbReference type="Pfam" id="PF04542"/>
    </source>
</evidence>
<dbReference type="SUPFAM" id="SSF88659">
    <property type="entry name" value="Sigma3 and sigma4 domains of RNA polymerase sigma factors"/>
    <property type="match status" value="1"/>
</dbReference>
<accession>A0A495X3R2</accession>
<comment type="caution">
    <text evidence="8">The sequence shown here is derived from an EMBL/GenBank/DDBJ whole genome shotgun (WGS) entry which is preliminary data.</text>
</comment>
<name>A0A495X3R2_9PSEU</name>
<evidence type="ECO:0000256" key="3">
    <source>
        <dbReference type="ARBA" id="ARBA00023082"/>
    </source>
</evidence>
<dbReference type="GO" id="GO:0003677">
    <property type="term" value="F:DNA binding"/>
    <property type="evidence" value="ECO:0007669"/>
    <property type="project" value="UniProtKB-KW"/>
</dbReference>
<dbReference type="SUPFAM" id="SSF88946">
    <property type="entry name" value="Sigma2 domain of RNA polymerase sigma factors"/>
    <property type="match status" value="1"/>
</dbReference>
<dbReference type="Pfam" id="PF08281">
    <property type="entry name" value="Sigma70_r4_2"/>
    <property type="match status" value="1"/>
</dbReference>
<dbReference type="RefSeq" id="WP_121218935.1">
    <property type="nucleotide sequence ID" value="NZ_JBIUBA010000015.1"/>
</dbReference>
<dbReference type="PANTHER" id="PTHR43133:SF50">
    <property type="entry name" value="ECF RNA POLYMERASE SIGMA FACTOR SIGM"/>
    <property type="match status" value="1"/>
</dbReference>
<sequence>MTADAAGAQFTVVAVSDDEEFTAYVTAALPRLRRLAYVLCGDAHRGDDVVQIAITRLYTHWRKARAADDLDAYARTVLVRAFLNEHRRRWSLVRLVGGSAELPHPLLPPPDVETREVVWTALRRVPPRARAVLVLRFVADLPVAEVARNLRCSESTVKSQTAQGLAALRRLLGKEDR</sequence>
<dbReference type="Proteomes" id="UP000272729">
    <property type="component" value="Unassembled WGS sequence"/>
</dbReference>
<keyword evidence="5" id="KW-0804">Transcription</keyword>
<dbReference type="GO" id="GO:0016987">
    <property type="term" value="F:sigma factor activity"/>
    <property type="evidence" value="ECO:0007669"/>
    <property type="project" value="UniProtKB-KW"/>
</dbReference>
<reference evidence="8 9" key="1">
    <citation type="submission" date="2018-10" db="EMBL/GenBank/DDBJ databases">
        <title>Sequencing the genomes of 1000 actinobacteria strains.</title>
        <authorList>
            <person name="Klenk H.-P."/>
        </authorList>
    </citation>
    <scope>NUCLEOTIDE SEQUENCE [LARGE SCALE GENOMIC DNA]</scope>
    <source>
        <strain evidence="8 9">DSM 43911</strain>
    </source>
</reference>
<evidence type="ECO:0000256" key="1">
    <source>
        <dbReference type="ARBA" id="ARBA00010641"/>
    </source>
</evidence>
<evidence type="ECO:0000256" key="2">
    <source>
        <dbReference type="ARBA" id="ARBA00023015"/>
    </source>
</evidence>
<gene>
    <name evidence="8" type="ORF">DFJ66_1330</name>
</gene>
<dbReference type="AlphaFoldDB" id="A0A495X3R2"/>
<dbReference type="InterPro" id="IPR013249">
    <property type="entry name" value="RNA_pol_sigma70_r4_t2"/>
</dbReference>
<evidence type="ECO:0000313" key="9">
    <source>
        <dbReference type="Proteomes" id="UP000272729"/>
    </source>
</evidence>
<proteinExistence type="inferred from homology"/>
<keyword evidence="2" id="KW-0805">Transcription regulation</keyword>